<feature type="binding site" evidence="4">
    <location>
        <position position="65"/>
    </location>
    <ligand>
        <name>a divalent metal cation</name>
        <dbReference type="ChEBI" id="CHEBI:60240"/>
        <label>1</label>
    </ligand>
</feature>
<dbReference type="PANTHER" id="PTHR13799">
    <property type="entry name" value="NGG1 INTERACTING FACTOR 3"/>
    <property type="match status" value="1"/>
</dbReference>
<keyword evidence="3 4" id="KW-0479">Metal-binding</keyword>
<dbReference type="SUPFAM" id="SSF102705">
    <property type="entry name" value="NIF3 (NGG1p interacting factor 3)-like"/>
    <property type="match status" value="1"/>
</dbReference>
<dbReference type="AlphaFoldDB" id="A0A9D1LJK7"/>
<dbReference type="GO" id="GO:0046872">
    <property type="term" value="F:metal ion binding"/>
    <property type="evidence" value="ECO:0007669"/>
    <property type="project" value="UniProtKB-KW"/>
</dbReference>
<evidence type="ECO:0000313" key="5">
    <source>
        <dbReference type="EMBL" id="HIU42174.1"/>
    </source>
</evidence>
<evidence type="ECO:0000256" key="3">
    <source>
        <dbReference type="ARBA" id="ARBA00022723"/>
    </source>
</evidence>
<dbReference type="Proteomes" id="UP000824082">
    <property type="component" value="Unassembled WGS sequence"/>
</dbReference>
<proteinExistence type="inferred from homology"/>
<sequence length="249" mass="26628">MIAKQIYDAIQQIAPFDSAESWDNPGLLVGSPQAQADPLGLALDITPEVLALAKEKGIQTILTHHPVIFHPLKQVREDSPVFQLVQSGITVISAHTNLDRSPKLGTNRVLAERLGLWTGSLAPELEEMGVLGELPPCPVSALAQKAKEALGCASVNFYDAGIPCRRIAVVAGSGGSLLEEAAAAGADTLITGDVKQDVFVSAQWLGMNLLEVSHFDLENPVFSKLGPWLEDTLGIRTCLLSPKNPVQWI</sequence>
<name>A0A9D1LJK7_9FIRM</name>
<organism evidence="5 6">
    <name type="scientific">Candidatus Egerieicola faecale</name>
    <dbReference type="NCBI Taxonomy" id="2840774"/>
    <lineage>
        <taxon>Bacteria</taxon>
        <taxon>Bacillati</taxon>
        <taxon>Bacillota</taxon>
        <taxon>Clostridia</taxon>
        <taxon>Eubacteriales</taxon>
        <taxon>Oscillospiraceae</taxon>
        <taxon>Oscillospiraceae incertae sedis</taxon>
        <taxon>Candidatus Egerieicola</taxon>
    </lineage>
</organism>
<dbReference type="Gene3D" id="3.40.1390.30">
    <property type="entry name" value="NIF3 (NGG1p interacting factor 3)-like"/>
    <property type="match status" value="2"/>
</dbReference>
<dbReference type="Pfam" id="PF01784">
    <property type="entry name" value="DUF34_NIF3"/>
    <property type="match status" value="1"/>
</dbReference>
<feature type="binding site" evidence="4">
    <location>
        <position position="64"/>
    </location>
    <ligand>
        <name>a divalent metal cation</name>
        <dbReference type="ChEBI" id="CHEBI:60240"/>
        <label>2</label>
    </ligand>
</feature>
<dbReference type="GO" id="GO:0005737">
    <property type="term" value="C:cytoplasm"/>
    <property type="evidence" value="ECO:0007669"/>
    <property type="project" value="TreeGrafter"/>
</dbReference>
<accession>A0A9D1LJK7</accession>
<comment type="caution">
    <text evidence="5">The sequence shown here is derived from an EMBL/GenBank/DDBJ whole genome shotgun (WGS) entry which is preliminary data.</text>
</comment>
<dbReference type="NCBIfam" id="TIGR00486">
    <property type="entry name" value="YbgI_SA1388"/>
    <property type="match status" value="1"/>
</dbReference>
<dbReference type="FunFam" id="3.40.1390.30:FF:000001">
    <property type="entry name" value="GTP cyclohydrolase 1 type 2"/>
    <property type="match status" value="1"/>
</dbReference>
<protein>
    <recommendedName>
        <fullName evidence="2">GTP cyclohydrolase 1 type 2 homolog</fullName>
    </recommendedName>
</protein>
<reference evidence="5" key="2">
    <citation type="journal article" date="2021" name="PeerJ">
        <title>Extensive microbial diversity within the chicken gut microbiome revealed by metagenomics and culture.</title>
        <authorList>
            <person name="Gilroy R."/>
            <person name="Ravi A."/>
            <person name="Getino M."/>
            <person name="Pursley I."/>
            <person name="Horton D.L."/>
            <person name="Alikhan N.F."/>
            <person name="Baker D."/>
            <person name="Gharbi K."/>
            <person name="Hall N."/>
            <person name="Watson M."/>
            <person name="Adriaenssens E.M."/>
            <person name="Foster-Nyarko E."/>
            <person name="Jarju S."/>
            <person name="Secka A."/>
            <person name="Antonio M."/>
            <person name="Oren A."/>
            <person name="Chaudhuri R.R."/>
            <person name="La Ragione R."/>
            <person name="Hildebrand F."/>
            <person name="Pallen M.J."/>
        </authorList>
    </citation>
    <scope>NUCLEOTIDE SEQUENCE</scope>
    <source>
        <strain evidence="5">4509</strain>
    </source>
</reference>
<feature type="binding site" evidence="4">
    <location>
        <position position="99"/>
    </location>
    <ligand>
        <name>a divalent metal cation</name>
        <dbReference type="ChEBI" id="CHEBI:60240"/>
        <label>1</label>
    </ligand>
</feature>
<feature type="binding site" evidence="4">
    <location>
        <position position="214"/>
    </location>
    <ligand>
        <name>a divalent metal cation</name>
        <dbReference type="ChEBI" id="CHEBI:60240"/>
        <label>1</label>
    </ligand>
</feature>
<evidence type="ECO:0000256" key="1">
    <source>
        <dbReference type="ARBA" id="ARBA00006964"/>
    </source>
</evidence>
<evidence type="ECO:0000313" key="6">
    <source>
        <dbReference type="Proteomes" id="UP000824082"/>
    </source>
</evidence>
<feature type="binding site" evidence="4">
    <location>
        <position position="218"/>
    </location>
    <ligand>
        <name>a divalent metal cation</name>
        <dbReference type="ChEBI" id="CHEBI:60240"/>
        <label>1</label>
    </ligand>
</feature>
<reference evidence="5" key="1">
    <citation type="submission" date="2020-10" db="EMBL/GenBank/DDBJ databases">
        <authorList>
            <person name="Gilroy R."/>
        </authorList>
    </citation>
    <scope>NUCLEOTIDE SEQUENCE</scope>
    <source>
        <strain evidence="5">4509</strain>
    </source>
</reference>
<dbReference type="EMBL" id="DVMX01000126">
    <property type="protein sequence ID" value="HIU42174.1"/>
    <property type="molecule type" value="Genomic_DNA"/>
</dbReference>
<gene>
    <name evidence="5" type="ORF">IAD19_06425</name>
</gene>
<comment type="similarity">
    <text evidence="1">Belongs to the GTP cyclohydrolase I type 2/NIF3 family.</text>
</comment>
<dbReference type="InterPro" id="IPR036069">
    <property type="entry name" value="DUF34/NIF3_sf"/>
</dbReference>
<evidence type="ECO:0000256" key="4">
    <source>
        <dbReference type="PIRSR" id="PIRSR602678-1"/>
    </source>
</evidence>
<dbReference type="PANTHER" id="PTHR13799:SF14">
    <property type="entry name" value="GTP CYCLOHYDROLASE 1 TYPE 2 HOMOLOG"/>
    <property type="match status" value="1"/>
</dbReference>
<evidence type="ECO:0000256" key="2">
    <source>
        <dbReference type="ARBA" id="ARBA00022112"/>
    </source>
</evidence>
<dbReference type="InterPro" id="IPR002678">
    <property type="entry name" value="DUF34/NIF3"/>
</dbReference>